<name>A0A1Q9D847_SYMMI</name>
<comment type="caution">
    <text evidence="6">The sequence shown here is derived from an EMBL/GenBank/DDBJ whole genome shotgun (WGS) entry which is preliminary data.</text>
</comment>
<dbReference type="GO" id="GO:0005634">
    <property type="term" value="C:nucleus"/>
    <property type="evidence" value="ECO:0007669"/>
    <property type="project" value="UniProtKB-SubCell"/>
</dbReference>
<reference evidence="6 7" key="1">
    <citation type="submission" date="2016-02" db="EMBL/GenBank/DDBJ databases">
        <title>Genome analysis of coral dinoflagellate symbionts highlights evolutionary adaptations to a symbiotic lifestyle.</title>
        <authorList>
            <person name="Aranda M."/>
            <person name="Li Y."/>
            <person name="Liew Y.J."/>
            <person name="Baumgarten S."/>
            <person name="Simakov O."/>
            <person name="Wilson M."/>
            <person name="Piel J."/>
            <person name="Ashoor H."/>
            <person name="Bougouffa S."/>
            <person name="Bajic V.B."/>
            <person name="Ryu T."/>
            <person name="Ravasi T."/>
            <person name="Bayer T."/>
            <person name="Micklem G."/>
            <person name="Kim H."/>
            <person name="Bhak J."/>
            <person name="Lajeunesse T.C."/>
            <person name="Voolstra C.R."/>
        </authorList>
    </citation>
    <scope>NUCLEOTIDE SEQUENCE [LARGE SCALE GENOMIC DNA]</scope>
    <source>
        <strain evidence="6 7">CCMP2467</strain>
    </source>
</reference>
<evidence type="ECO:0000256" key="5">
    <source>
        <dbReference type="SAM" id="Phobius"/>
    </source>
</evidence>
<dbReference type="InterPro" id="IPR052416">
    <property type="entry name" value="GTF3C_component"/>
</dbReference>
<evidence type="ECO:0000256" key="1">
    <source>
        <dbReference type="ARBA" id="ARBA00004123"/>
    </source>
</evidence>
<feature type="compositionally biased region" description="Polar residues" evidence="4">
    <location>
        <begin position="10"/>
        <end position="19"/>
    </location>
</feature>
<feature type="transmembrane region" description="Helical" evidence="5">
    <location>
        <begin position="201"/>
        <end position="223"/>
    </location>
</feature>
<evidence type="ECO:0000256" key="3">
    <source>
        <dbReference type="ARBA" id="ARBA00023242"/>
    </source>
</evidence>
<comment type="subcellular location">
    <subcellularLocation>
        <location evidence="1">Nucleus</location>
    </subcellularLocation>
</comment>
<keyword evidence="5" id="KW-0472">Membrane</keyword>
<evidence type="ECO:0000256" key="2">
    <source>
        <dbReference type="ARBA" id="ARBA00023163"/>
    </source>
</evidence>
<evidence type="ECO:0000313" key="6">
    <source>
        <dbReference type="EMBL" id="OLP91364.1"/>
    </source>
</evidence>
<evidence type="ECO:0000256" key="4">
    <source>
        <dbReference type="SAM" id="MobiDB-lite"/>
    </source>
</evidence>
<keyword evidence="5" id="KW-1133">Transmembrane helix</keyword>
<proteinExistence type="predicted"/>
<dbReference type="SUPFAM" id="SSF50978">
    <property type="entry name" value="WD40 repeat-like"/>
    <property type="match status" value="1"/>
</dbReference>
<dbReference type="AlphaFoldDB" id="A0A1Q9D847"/>
<keyword evidence="3" id="KW-0539">Nucleus</keyword>
<accession>A0A1Q9D847</accession>
<keyword evidence="2" id="KW-0804">Transcription</keyword>
<dbReference type="Gene3D" id="2.130.10.10">
    <property type="entry name" value="YVTN repeat-like/Quinoprotein amine dehydrogenase"/>
    <property type="match status" value="1"/>
</dbReference>
<dbReference type="PANTHER" id="PTHR15052">
    <property type="entry name" value="RNA POLYMERASE III TRANSCRIPTION INITIATION FACTOR COMPLEX SUBUNIT"/>
    <property type="match status" value="1"/>
</dbReference>
<organism evidence="6 7">
    <name type="scientific">Symbiodinium microadriaticum</name>
    <name type="common">Dinoflagellate</name>
    <name type="synonym">Zooxanthella microadriatica</name>
    <dbReference type="NCBI Taxonomy" id="2951"/>
    <lineage>
        <taxon>Eukaryota</taxon>
        <taxon>Sar</taxon>
        <taxon>Alveolata</taxon>
        <taxon>Dinophyceae</taxon>
        <taxon>Suessiales</taxon>
        <taxon>Symbiodiniaceae</taxon>
        <taxon>Symbiodinium</taxon>
    </lineage>
</organism>
<dbReference type="GO" id="GO:0006383">
    <property type="term" value="P:transcription by RNA polymerase III"/>
    <property type="evidence" value="ECO:0007669"/>
    <property type="project" value="TreeGrafter"/>
</dbReference>
<dbReference type="InterPro" id="IPR036322">
    <property type="entry name" value="WD40_repeat_dom_sf"/>
</dbReference>
<feature type="region of interest" description="Disordered" evidence="4">
    <location>
        <begin position="1"/>
        <end position="29"/>
    </location>
</feature>
<dbReference type="OrthoDB" id="409474at2759"/>
<dbReference type="EMBL" id="LSRX01000668">
    <property type="protein sequence ID" value="OLP91364.1"/>
    <property type="molecule type" value="Genomic_DNA"/>
</dbReference>
<dbReference type="GO" id="GO:0000127">
    <property type="term" value="C:transcription factor TFIIIC complex"/>
    <property type="evidence" value="ECO:0007669"/>
    <property type="project" value="TreeGrafter"/>
</dbReference>
<dbReference type="InterPro" id="IPR015943">
    <property type="entry name" value="WD40/YVTN_repeat-like_dom_sf"/>
</dbReference>
<keyword evidence="5" id="KW-0812">Transmembrane</keyword>
<dbReference type="Proteomes" id="UP000186817">
    <property type="component" value="Unassembled WGS sequence"/>
</dbReference>
<keyword evidence="7" id="KW-1185">Reference proteome</keyword>
<evidence type="ECO:0008006" key="8">
    <source>
        <dbReference type="Google" id="ProtNLM"/>
    </source>
</evidence>
<protein>
    <recommendedName>
        <fullName evidence="8">General transcription factor 3C polypeptide 2</fullName>
    </recommendedName>
</protein>
<sequence>MPPKKRKAWQNGSAATNTAVHKVSRKWRPKWPRYQGQPNESSAFKQHLLGVILPEVDAPDVNDCKQGIAEDEQADLLPEFVPPCPLKLEERTVEVPLGSASPAWESAPGEKMAVLNAGCYISAAAWAPPVDMAVLALAVNSRAMPSVAAEGPVPGVAAIQLWRIDMSSPERSAQLRLGVVHDAASARGLQWLPSKRTKERLGLLLAALSTGELCLYSLATAMFQEKPIFHKPVFARFKPFWKARMLPAGAQPASAWQRHVQCAAARESPRDPRSCIVAAGCERSVVLLWRLVSGSPLQEAPIEVLRPLLLDAETVMSVAWCPSHEFELLAAGFAAGYIVLWNCQTPSAPLRCFIPLVRTAHVNIDWADRDNLCLPADASCYNFFHGRLVRLRADRKGDCLSCTGACQAPLGVISLWSDGVVSYRPRPLIRPRSFYGANNDEMVLQSWRVLGADITVAPFPEPAGPQPNERSEEECRAFREHLFKSYQNNLLNRCRAWETESCELQIKTAKELDKEDESNMPLTTAKVKELRLPNTVESETLVAISSAAGVETRQCFRSESLWELTSSSQLPGPPTCALRT</sequence>
<dbReference type="PANTHER" id="PTHR15052:SF2">
    <property type="entry name" value="GENERAL TRANSCRIPTION FACTOR 3C POLYPEPTIDE 2"/>
    <property type="match status" value="1"/>
</dbReference>
<evidence type="ECO:0000313" key="7">
    <source>
        <dbReference type="Proteomes" id="UP000186817"/>
    </source>
</evidence>
<gene>
    <name evidence="6" type="ORF">AK812_SmicGene26947</name>
</gene>